<feature type="region of interest" description="Disordered" evidence="1">
    <location>
        <begin position="113"/>
        <end position="159"/>
    </location>
</feature>
<dbReference type="EMBL" id="JAVHNQ010000002">
    <property type="protein sequence ID" value="KAK6355057.1"/>
    <property type="molecule type" value="Genomic_DNA"/>
</dbReference>
<evidence type="ECO:0000313" key="2">
    <source>
        <dbReference type="EMBL" id="KAK6355057.1"/>
    </source>
</evidence>
<evidence type="ECO:0000313" key="3">
    <source>
        <dbReference type="Proteomes" id="UP001375240"/>
    </source>
</evidence>
<sequence length="159" mass="17471">MPFVLYNNTSSVTLTMINNGSMFPNPEPAGLTTTLNPIGPGQSATIGGSIGGYMTFTVSGTGHPNFRIYYTTWPGNPGGGQWQSTAPTDIQYRDHSNDATITDGRIVLEDTPSHKARRGLKLKPEDLRPMPQDVARRGAEEKRAPEPQPAPVERRFRRF</sequence>
<feature type="compositionally biased region" description="Basic and acidic residues" evidence="1">
    <location>
        <begin position="122"/>
        <end position="145"/>
    </location>
</feature>
<organism evidence="2 3">
    <name type="scientific">Orbilia brochopaga</name>
    <dbReference type="NCBI Taxonomy" id="3140254"/>
    <lineage>
        <taxon>Eukaryota</taxon>
        <taxon>Fungi</taxon>
        <taxon>Dikarya</taxon>
        <taxon>Ascomycota</taxon>
        <taxon>Pezizomycotina</taxon>
        <taxon>Orbiliomycetes</taxon>
        <taxon>Orbiliales</taxon>
        <taxon>Orbiliaceae</taxon>
        <taxon>Orbilia</taxon>
    </lineage>
</organism>
<reference evidence="2 3" key="1">
    <citation type="submission" date="2019-10" db="EMBL/GenBank/DDBJ databases">
        <authorList>
            <person name="Palmer J.M."/>
        </authorList>
    </citation>
    <scope>NUCLEOTIDE SEQUENCE [LARGE SCALE GENOMIC DNA]</scope>
    <source>
        <strain evidence="2 3">TWF696</strain>
    </source>
</reference>
<keyword evidence="3" id="KW-1185">Reference proteome</keyword>
<name>A0AAV9V5D3_9PEZI</name>
<gene>
    <name evidence="2" type="ORF">TWF696_004183</name>
</gene>
<dbReference type="AlphaFoldDB" id="A0AAV9V5D3"/>
<proteinExistence type="predicted"/>
<comment type="caution">
    <text evidence="2">The sequence shown here is derived from an EMBL/GenBank/DDBJ whole genome shotgun (WGS) entry which is preliminary data.</text>
</comment>
<dbReference type="Proteomes" id="UP001375240">
    <property type="component" value="Unassembled WGS sequence"/>
</dbReference>
<accession>A0AAV9V5D3</accession>
<protein>
    <submittedName>
        <fullName evidence="2">Uncharacterized protein</fullName>
    </submittedName>
</protein>
<evidence type="ECO:0000256" key="1">
    <source>
        <dbReference type="SAM" id="MobiDB-lite"/>
    </source>
</evidence>